<dbReference type="OrthoDB" id="1112758at2"/>
<evidence type="ECO:0000256" key="2">
    <source>
        <dbReference type="SAM" id="Phobius"/>
    </source>
</evidence>
<dbReference type="Proteomes" id="UP000238034">
    <property type="component" value="Unassembled WGS sequence"/>
</dbReference>
<evidence type="ECO:0000256" key="1">
    <source>
        <dbReference type="SAM" id="MobiDB-lite"/>
    </source>
</evidence>
<accession>A0A2T0U7R9</accession>
<organism evidence="3 4">
    <name type="scientific">Arcticibacter pallidicorallinus</name>
    <dbReference type="NCBI Taxonomy" id="1259464"/>
    <lineage>
        <taxon>Bacteria</taxon>
        <taxon>Pseudomonadati</taxon>
        <taxon>Bacteroidota</taxon>
        <taxon>Sphingobacteriia</taxon>
        <taxon>Sphingobacteriales</taxon>
        <taxon>Sphingobacteriaceae</taxon>
        <taxon>Arcticibacter</taxon>
    </lineage>
</organism>
<feature type="transmembrane region" description="Helical" evidence="2">
    <location>
        <begin position="84"/>
        <end position="103"/>
    </location>
</feature>
<evidence type="ECO:0000313" key="3">
    <source>
        <dbReference type="EMBL" id="PRY53922.1"/>
    </source>
</evidence>
<evidence type="ECO:0008006" key="5">
    <source>
        <dbReference type="Google" id="ProtNLM"/>
    </source>
</evidence>
<reference evidence="3 4" key="1">
    <citation type="submission" date="2018-03" db="EMBL/GenBank/DDBJ databases">
        <title>Genomic Encyclopedia of Type Strains, Phase III (KMG-III): the genomes of soil and plant-associated and newly described type strains.</title>
        <authorList>
            <person name="Whitman W."/>
        </authorList>
    </citation>
    <scope>NUCLEOTIDE SEQUENCE [LARGE SCALE GENOMIC DNA]</scope>
    <source>
        <strain evidence="3 4">CGMCC 1.9313</strain>
    </source>
</reference>
<dbReference type="RefSeq" id="WP_106292498.1">
    <property type="nucleotide sequence ID" value="NZ_PVTH01000003.1"/>
</dbReference>
<sequence>MTEANKQKYNLIQQYLEGSLDPGRMHELEKEALEDPFLAEALEGYSAFEGSAQPHLSLLQRQLEARIAENAEKKNIFYFTWQRISVAAAASLLFISASILFWMKGTNTDSRLAGNAKNVEVTLTPGDELGKENQRDEKYTQNKAVTEEVEALTTLQRPGSETKVQPKVVNQPGPPAKRKVTESYAARPMPAPIVSDAAPKEAADVIAGQVVVNEIATASARIASVDFDRNATAASSHGQVVSMRGTKASYSGDSGTVLNKAASRAISPVSSQPSVIEHAAQPVDGWENYQMYISQNKRLPAPGGDASAVVVIFTVDKLGRPDTCRIEKGINERYNAEAIRLLKEGPLWKANRNGRQVEGYIQVDFK</sequence>
<proteinExistence type="predicted"/>
<protein>
    <recommendedName>
        <fullName evidence="5">TonB family protein</fullName>
    </recommendedName>
</protein>
<dbReference type="AlphaFoldDB" id="A0A2T0U7R9"/>
<comment type="caution">
    <text evidence="3">The sequence shown here is derived from an EMBL/GenBank/DDBJ whole genome shotgun (WGS) entry which is preliminary data.</text>
</comment>
<dbReference type="Gene3D" id="3.30.1150.10">
    <property type="match status" value="1"/>
</dbReference>
<keyword evidence="2" id="KW-1133">Transmembrane helix</keyword>
<keyword evidence="2" id="KW-0472">Membrane</keyword>
<evidence type="ECO:0000313" key="4">
    <source>
        <dbReference type="Proteomes" id="UP000238034"/>
    </source>
</evidence>
<gene>
    <name evidence="3" type="ORF">B0I27_103395</name>
</gene>
<keyword evidence="2" id="KW-0812">Transmembrane</keyword>
<name>A0A2T0U7R9_9SPHI</name>
<dbReference type="EMBL" id="PVTH01000003">
    <property type="protein sequence ID" value="PRY53922.1"/>
    <property type="molecule type" value="Genomic_DNA"/>
</dbReference>
<keyword evidence="4" id="KW-1185">Reference proteome</keyword>
<feature type="region of interest" description="Disordered" evidence="1">
    <location>
        <begin position="158"/>
        <end position="179"/>
    </location>
</feature>